<feature type="region of interest" description="Disordered" evidence="1">
    <location>
        <begin position="98"/>
        <end position="117"/>
    </location>
</feature>
<dbReference type="EMBL" id="MU864404">
    <property type="protein sequence ID" value="KAK4187385.1"/>
    <property type="molecule type" value="Genomic_DNA"/>
</dbReference>
<gene>
    <name evidence="2" type="ORF">QBC35DRAFT_552275</name>
</gene>
<keyword evidence="3" id="KW-1185">Reference proteome</keyword>
<sequence length="117" mass="12481">MSNMFSGRAGPLLIASGIFGGLLYSTAGGRNQPRPRAVHDAGVTSTMSSGGFDIGEKMEEVAGVGGKHARKNPKTASTKGLDKKYVITDEIDTARDARYNSCEPDVYSKRTKGKREV</sequence>
<feature type="region of interest" description="Disordered" evidence="1">
    <location>
        <begin position="30"/>
        <end position="54"/>
    </location>
</feature>
<dbReference type="Proteomes" id="UP001302126">
    <property type="component" value="Unassembled WGS sequence"/>
</dbReference>
<evidence type="ECO:0000313" key="3">
    <source>
        <dbReference type="Proteomes" id="UP001302126"/>
    </source>
</evidence>
<reference evidence="2" key="2">
    <citation type="submission" date="2023-05" db="EMBL/GenBank/DDBJ databases">
        <authorList>
            <consortium name="Lawrence Berkeley National Laboratory"/>
            <person name="Steindorff A."/>
            <person name="Hensen N."/>
            <person name="Bonometti L."/>
            <person name="Westerberg I."/>
            <person name="Brannstrom I.O."/>
            <person name="Guillou S."/>
            <person name="Cros-Aarteil S."/>
            <person name="Calhoun S."/>
            <person name="Haridas S."/>
            <person name="Kuo A."/>
            <person name="Mondo S."/>
            <person name="Pangilinan J."/>
            <person name="Riley R."/>
            <person name="Labutti K."/>
            <person name="Andreopoulos B."/>
            <person name="Lipzen A."/>
            <person name="Chen C."/>
            <person name="Yanf M."/>
            <person name="Daum C."/>
            <person name="Ng V."/>
            <person name="Clum A."/>
            <person name="Ohm R."/>
            <person name="Martin F."/>
            <person name="Silar P."/>
            <person name="Natvig D."/>
            <person name="Lalanne C."/>
            <person name="Gautier V."/>
            <person name="Ament-Velasquez S.L."/>
            <person name="Kruys A."/>
            <person name="Hutchinson M.I."/>
            <person name="Powell A.J."/>
            <person name="Barry K."/>
            <person name="Miller A.N."/>
            <person name="Grigoriev I.V."/>
            <person name="Debuchy R."/>
            <person name="Gladieux P."/>
            <person name="Thoren M.H."/>
            <person name="Johannesson H."/>
        </authorList>
    </citation>
    <scope>NUCLEOTIDE SEQUENCE</scope>
    <source>
        <strain evidence="2">PSN309</strain>
    </source>
</reference>
<comment type="caution">
    <text evidence="2">The sequence shown here is derived from an EMBL/GenBank/DDBJ whole genome shotgun (WGS) entry which is preliminary data.</text>
</comment>
<feature type="region of interest" description="Disordered" evidence="1">
    <location>
        <begin position="63"/>
        <end position="82"/>
    </location>
</feature>
<evidence type="ECO:0000313" key="2">
    <source>
        <dbReference type="EMBL" id="KAK4187385.1"/>
    </source>
</evidence>
<proteinExistence type="predicted"/>
<reference evidence="2" key="1">
    <citation type="journal article" date="2023" name="Mol. Phylogenet. Evol.">
        <title>Genome-scale phylogeny and comparative genomics of the fungal order Sordariales.</title>
        <authorList>
            <person name="Hensen N."/>
            <person name="Bonometti L."/>
            <person name="Westerberg I."/>
            <person name="Brannstrom I.O."/>
            <person name="Guillou S."/>
            <person name="Cros-Aarteil S."/>
            <person name="Calhoun S."/>
            <person name="Haridas S."/>
            <person name="Kuo A."/>
            <person name="Mondo S."/>
            <person name="Pangilinan J."/>
            <person name="Riley R."/>
            <person name="LaButti K."/>
            <person name="Andreopoulos B."/>
            <person name="Lipzen A."/>
            <person name="Chen C."/>
            <person name="Yan M."/>
            <person name="Daum C."/>
            <person name="Ng V."/>
            <person name="Clum A."/>
            <person name="Steindorff A."/>
            <person name="Ohm R.A."/>
            <person name="Martin F."/>
            <person name="Silar P."/>
            <person name="Natvig D.O."/>
            <person name="Lalanne C."/>
            <person name="Gautier V."/>
            <person name="Ament-Velasquez S.L."/>
            <person name="Kruys A."/>
            <person name="Hutchinson M.I."/>
            <person name="Powell A.J."/>
            <person name="Barry K."/>
            <person name="Miller A.N."/>
            <person name="Grigoriev I.V."/>
            <person name="Debuchy R."/>
            <person name="Gladieux P."/>
            <person name="Hiltunen Thoren M."/>
            <person name="Johannesson H."/>
        </authorList>
    </citation>
    <scope>NUCLEOTIDE SEQUENCE</scope>
    <source>
        <strain evidence="2">PSN309</strain>
    </source>
</reference>
<accession>A0AAN6WU49</accession>
<organism evidence="2 3">
    <name type="scientific">Podospora australis</name>
    <dbReference type="NCBI Taxonomy" id="1536484"/>
    <lineage>
        <taxon>Eukaryota</taxon>
        <taxon>Fungi</taxon>
        <taxon>Dikarya</taxon>
        <taxon>Ascomycota</taxon>
        <taxon>Pezizomycotina</taxon>
        <taxon>Sordariomycetes</taxon>
        <taxon>Sordariomycetidae</taxon>
        <taxon>Sordariales</taxon>
        <taxon>Podosporaceae</taxon>
        <taxon>Podospora</taxon>
    </lineage>
</organism>
<dbReference type="AlphaFoldDB" id="A0AAN6WU49"/>
<name>A0AAN6WU49_9PEZI</name>
<evidence type="ECO:0000256" key="1">
    <source>
        <dbReference type="SAM" id="MobiDB-lite"/>
    </source>
</evidence>
<protein>
    <submittedName>
        <fullName evidence="2">Uncharacterized protein</fullName>
    </submittedName>
</protein>